<protein>
    <recommendedName>
        <fullName evidence="2">Phosphatidate phosphatase APP1 catalytic domain-containing protein</fullName>
    </recommendedName>
</protein>
<dbReference type="InterPro" id="IPR019236">
    <property type="entry name" value="APP1_cat"/>
</dbReference>
<gene>
    <name evidence="3" type="ORF">AYI68_g5157</name>
</gene>
<evidence type="ECO:0000256" key="1">
    <source>
        <dbReference type="SAM" id="MobiDB-lite"/>
    </source>
</evidence>
<feature type="compositionally biased region" description="Polar residues" evidence="1">
    <location>
        <begin position="147"/>
        <end position="156"/>
    </location>
</feature>
<dbReference type="OrthoDB" id="2117591at2759"/>
<evidence type="ECO:0000313" key="3">
    <source>
        <dbReference type="EMBL" id="OLY80744.1"/>
    </source>
</evidence>
<name>A0A1R0GV32_9FUNG</name>
<keyword evidence="4" id="KW-1185">Reference proteome</keyword>
<feature type="compositionally biased region" description="Basic and acidic residues" evidence="1">
    <location>
        <begin position="128"/>
        <end position="137"/>
    </location>
</feature>
<feature type="compositionally biased region" description="Low complexity" evidence="1">
    <location>
        <begin position="619"/>
        <end position="645"/>
    </location>
</feature>
<proteinExistence type="predicted"/>
<dbReference type="Pfam" id="PF09949">
    <property type="entry name" value="APP1_cat"/>
    <property type="match status" value="1"/>
</dbReference>
<dbReference type="EMBL" id="LSSL01003183">
    <property type="protein sequence ID" value="OLY80744.1"/>
    <property type="molecule type" value="Genomic_DNA"/>
</dbReference>
<evidence type="ECO:0000259" key="2">
    <source>
        <dbReference type="Pfam" id="PF09949"/>
    </source>
</evidence>
<dbReference type="STRING" id="133383.A0A1R0GV32"/>
<organism evidence="3 4">
    <name type="scientific">Smittium mucronatum</name>
    <dbReference type="NCBI Taxonomy" id="133383"/>
    <lineage>
        <taxon>Eukaryota</taxon>
        <taxon>Fungi</taxon>
        <taxon>Fungi incertae sedis</taxon>
        <taxon>Zoopagomycota</taxon>
        <taxon>Kickxellomycotina</taxon>
        <taxon>Harpellomycetes</taxon>
        <taxon>Harpellales</taxon>
        <taxon>Legeriomycetaceae</taxon>
        <taxon>Smittium</taxon>
    </lineage>
</organism>
<sequence>MILTPRRYERFFFSGSNWNRDFTHQKHSFTSSYPLSKNSSMKPEITEDLWLFPTFGFRATLKTIISVKKDTFHEENFKKRTDYLLCKPVDKTRVGIRFEKYPELEKAIQDLITSFSDTSVNKKTPPKVPEKPSHLKGELLPPKLPPRNSQSPKTSFENPGFDLFDTLYTFEVENGKLQGEILILDEILSIPMLDRVLQNSSIKFLLNGEPLSSPYSLSSLSNPPNDLSDLRDKNIPLEDVKELDLGQEYHKAQLKLISPNGISVISDIDDTIKELNFGHGKKKMIETAFASEPKMVKGMQYAYSSWETNLNFEFHYISNSPMQLFPIISDFLYNFSFPVSSLHLRSFDKSKMFNRVNLVGNMENKQFYIRELLRKFPSRKFVLVGDSGEKDLELYTSIATDNEFKNQITNIFIRDIFSSDPSEATYGSYPMYSDNSLPGSFPSEAQHPVPYPFPMDHHISHDDDVDLITLDDNEFSSLRSDSLTTSVSEDFHKKITPDTSQFPPSNVINKSHYQNHFEEPANDRESFNVSGIKNPYPSRSNTYPTPPASKIHNTNLESSNSFSGISSSNINPISGIDPNQNQPINGNTASISCILDEIKKLYVDETAVDLFKPSNNQYSNRPNSNIPNPPASSNYSSNPGSNEPNINCEPTPINSATRIKSSSSIKSLVGLNSTSSAPNNYTSSNSFSQLNPETIISPTRIDFFIRVLDFSKKMPPGLLRIFVNGTDLVKFKF</sequence>
<accession>A0A1R0GV32</accession>
<feature type="domain" description="Phosphatidate phosphatase APP1 catalytic" evidence="2">
    <location>
        <begin position="262"/>
        <end position="415"/>
    </location>
</feature>
<evidence type="ECO:0000313" key="4">
    <source>
        <dbReference type="Proteomes" id="UP000187455"/>
    </source>
</evidence>
<dbReference type="Proteomes" id="UP000187455">
    <property type="component" value="Unassembled WGS sequence"/>
</dbReference>
<dbReference type="PANTHER" id="PTHR28208:SF3">
    <property type="entry name" value="PHOSPHATIDATE PHOSPHATASE APP1"/>
    <property type="match status" value="1"/>
</dbReference>
<reference evidence="3 4" key="1">
    <citation type="journal article" date="2016" name="Mol. Biol. Evol.">
        <title>Genome-Wide Survey of Gut Fungi (Harpellales) Reveals the First Horizontally Transferred Ubiquitin Gene from a Mosquito Host.</title>
        <authorList>
            <person name="Wang Y."/>
            <person name="White M.M."/>
            <person name="Kvist S."/>
            <person name="Moncalvo J.M."/>
        </authorList>
    </citation>
    <scope>NUCLEOTIDE SEQUENCE [LARGE SCALE GENOMIC DNA]</scope>
    <source>
        <strain evidence="3 4">ALG-7-W6</strain>
    </source>
</reference>
<feature type="region of interest" description="Disordered" evidence="1">
    <location>
        <begin position="612"/>
        <end position="647"/>
    </location>
</feature>
<dbReference type="PANTHER" id="PTHR28208">
    <property type="entry name" value="PHOSPHATIDATE PHOSPHATASE APP1"/>
    <property type="match status" value="1"/>
</dbReference>
<dbReference type="AlphaFoldDB" id="A0A1R0GV32"/>
<feature type="region of interest" description="Disordered" evidence="1">
    <location>
        <begin position="119"/>
        <end position="156"/>
    </location>
</feature>
<dbReference type="GO" id="GO:0008195">
    <property type="term" value="F:phosphatidate phosphatase activity"/>
    <property type="evidence" value="ECO:0007669"/>
    <property type="project" value="InterPro"/>
</dbReference>
<comment type="caution">
    <text evidence="3">The sequence shown here is derived from an EMBL/GenBank/DDBJ whole genome shotgun (WGS) entry which is preliminary data.</text>
</comment>
<feature type="region of interest" description="Disordered" evidence="1">
    <location>
        <begin position="536"/>
        <end position="563"/>
    </location>
</feature>
<dbReference type="InterPro" id="IPR052935">
    <property type="entry name" value="Mg2+_PAP"/>
</dbReference>